<evidence type="ECO:0000256" key="10">
    <source>
        <dbReference type="PROSITE-ProRule" id="PRU00175"/>
    </source>
</evidence>
<accession>A0AAD4S768</accession>
<comment type="catalytic activity">
    <reaction evidence="1 11">
        <text>S-ubiquitinyl-[E2 ubiquitin-conjugating enzyme]-L-cysteine + [acceptor protein]-L-lysine = [E2 ubiquitin-conjugating enzyme]-L-cysteine + N(6)-ubiquitinyl-[acceptor protein]-L-lysine.</text>
        <dbReference type="EC" id="2.3.2.27"/>
    </reaction>
</comment>
<sequence>MDNELGESQNPPGSGSSDYGNHDMSNFIKCKICFCSAQDPIVTLCGHLFCWSCLNKWLRYLRNHSLSHECPVFGVDFPNLPPETTPPVSNMNQILPLGFPSMGVDTPIANVSARNLFTFSATVTPSSGNYQGDTTTTPSFLSSLGHECFPPHPMGAQRPQ</sequence>
<evidence type="ECO:0000256" key="6">
    <source>
        <dbReference type="ARBA" id="ARBA00022771"/>
    </source>
</evidence>
<dbReference type="SUPFAM" id="SSF57850">
    <property type="entry name" value="RING/U-box"/>
    <property type="match status" value="1"/>
</dbReference>
<comment type="subcellular location">
    <subcellularLocation>
        <location evidence="2">Endomembrane system</location>
    </subcellularLocation>
    <subcellularLocation>
        <location evidence="11">Endoplasmic reticulum membrane</location>
        <topology evidence="11">Single-pass type IV membrane protein</topology>
    </subcellularLocation>
</comment>
<dbReference type="Pfam" id="PF13445">
    <property type="entry name" value="zf-RING_UBOX"/>
    <property type="match status" value="1"/>
</dbReference>
<evidence type="ECO:0000256" key="8">
    <source>
        <dbReference type="ARBA" id="ARBA00022833"/>
    </source>
</evidence>
<comment type="caution">
    <text evidence="13">The sequence shown here is derived from an EMBL/GenBank/DDBJ whole genome shotgun (WGS) entry which is preliminary data.</text>
</comment>
<dbReference type="Gene3D" id="3.30.40.10">
    <property type="entry name" value="Zinc/RING finger domain, C3HC4 (zinc finger)"/>
    <property type="match status" value="1"/>
</dbReference>
<dbReference type="EC" id="2.3.2.27" evidence="11"/>
<dbReference type="AlphaFoldDB" id="A0AAD4S768"/>
<keyword evidence="11" id="KW-0256">Endoplasmic reticulum</keyword>
<feature type="domain" description="RING-type" evidence="12">
    <location>
        <begin position="30"/>
        <end position="72"/>
    </location>
</feature>
<dbReference type="InterPro" id="IPR013083">
    <property type="entry name" value="Znf_RING/FYVE/PHD"/>
</dbReference>
<dbReference type="InterPro" id="IPR017907">
    <property type="entry name" value="Znf_RING_CS"/>
</dbReference>
<proteinExistence type="predicted"/>
<name>A0AAD4S768_9MAGN</name>
<dbReference type="GO" id="GO:0008270">
    <property type="term" value="F:zinc ion binding"/>
    <property type="evidence" value="ECO:0007669"/>
    <property type="project" value="UniProtKB-KW"/>
</dbReference>
<dbReference type="InterPro" id="IPR027370">
    <property type="entry name" value="Znf-RING_euk"/>
</dbReference>
<keyword evidence="5 11" id="KW-0479">Metal-binding</keyword>
<evidence type="ECO:0000256" key="7">
    <source>
        <dbReference type="ARBA" id="ARBA00022786"/>
    </source>
</evidence>
<dbReference type="GO" id="GO:0006511">
    <property type="term" value="P:ubiquitin-dependent protein catabolic process"/>
    <property type="evidence" value="ECO:0007669"/>
    <property type="project" value="UniProtKB-UniRule"/>
</dbReference>
<evidence type="ECO:0000256" key="1">
    <source>
        <dbReference type="ARBA" id="ARBA00000900"/>
    </source>
</evidence>
<protein>
    <recommendedName>
        <fullName evidence="11">E3 ubiquitin-protein ligase RMA</fullName>
        <ecNumber evidence="11">2.3.2.27</ecNumber>
    </recommendedName>
    <alternativeName>
        <fullName evidence="11">Protein RING membrane-anchor</fullName>
    </alternativeName>
    <alternativeName>
        <fullName evidence="11">RING-type E3 ubiquitin transferase RMA</fullName>
    </alternativeName>
</protein>
<evidence type="ECO:0000313" key="13">
    <source>
        <dbReference type="EMBL" id="KAI3867621.1"/>
    </source>
</evidence>
<dbReference type="EMBL" id="JAJJMB010013545">
    <property type="protein sequence ID" value="KAI3867621.1"/>
    <property type="molecule type" value="Genomic_DNA"/>
</dbReference>
<organism evidence="13 14">
    <name type="scientific">Papaver atlanticum</name>
    <dbReference type="NCBI Taxonomy" id="357466"/>
    <lineage>
        <taxon>Eukaryota</taxon>
        <taxon>Viridiplantae</taxon>
        <taxon>Streptophyta</taxon>
        <taxon>Embryophyta</taxon>
        <taxon>Tracheophyta</taxon>
        <taxon>Spermatophyta</taxon>
        <taxon>Magnoliopsida</taxon>
        <taxon>Ranunculales</taxon>
        <taxon>Papaveraceae</taxon>
        <taxon>Papaveroideae</taxon>
        <taxon>Papaver</taxon>
    </lineage>
</organism>
<gene>
    <name evidence="13" type="ORF">MKW98_005998</name>
</gene>
<keyword evidence="6 10" id="KW-0863">Zinc-finger</keyword>
<evidence type="ECO:0000256" key="2">
    <source>
        <dbReference type="ARBA" id="ARBA00004308"/>
    </source>
</evidence>
<dbReference type="PANTHER" id="PTHR12313">
    <property type="entry name" value="E3 UBIQUITIN-PROTEIN LIGASE RNF5-RELATED"/>
    <property type="match status" value="1"/>
</dbReference>
<dbReference type="PROSITE" id="PS50089">
    <property type="entry name" value="ZF_RING_2"/>
    <property type="match status" value="1"/>
</dbReference>
<dbReference type="PROSITE" id="PS00518">
    <property type="entry name" value="ZF_RING_1"/>
    <property type="match status" value="1"/>
</dbReference>
<comment type="function">
    <text evidence="11">E3 ubiquitin-protein ligase.</text>
</comment>
<dbReference type="GO" id="GO:0061630">
    <property type="term" value="F:ubiquitin protein ligase activity"/>
    <property type="evidence" value="ECO:0007669"/>
    <property type="project" value="UniProtKB-UniRule"/>
</dbReference>
<evidence type="ECO:0000256" key="5">
    <source>
        <dbReference type="ARBA" id="ARBA00022723"/>
    </source>
</evidence>
<reference evidence="13" key="1">
    <citation type="submission" date="2022-04" db="EMBL/GenBank/DDBJ databases">
        <title>A functionally conserved STORR gene fusion in Papaver species that diverged 16.8 million years ago.</title>
        <authorList>
            <person name="Catania T."/>
        </authorList>
    </citation>
    <scope>NUCLEOTIDE SEQUENCE</scope>
    <source>
        <strain evidence="13">S-188037</strain>
    </source>
</reference>
<keyword evidence="4 11" id="KW-0808">Transferase</keyword>
<evidence type="ECO:0000256" key="4">
    <source>
        <dbReference type="ARBA" id="ARBA00022679"/>
    </source>
</evidence>
<dbReference type="GO" id="GO:0005789">
    <property type="term" value="C:endoplasmic reticulum membrane"/>
    <property type="evidence" value="ECO:0007669"/>
    <property type="project" value="UniProtKB-SubCell"/>
</dbReference>
<keyword evidence="8 11" id="KW-0862">Zinc</keyword>
<evidence type="ECO:0000256" key="3">
    <source>
        <dbReference type="ARBA" id="ARBA00004906"/>
    </source>
</evidence>
<dbReference type="InterPro" id="IPR045103">
    <property type="entry name" value="RNF5/RNF185-like"/>
</dbReference>
<comment type="pathway">
    <text evidence="3 11">Protein modification; protein ubiquitination.</text>
</comment>
<dbReference type="InterPro" id="IPR001841">
    <property type="entry name" value="Znf_RING"/>
</dbReference>
<evidence type="ECO:0000256" key="9">
    <source>
        <dbReference type="ARBA" id="ARBA00023136"/>
    </source>
</evidence>
<keyword evidence="7 11" id="KW-0833">Ubl conjugation pathway</keyword>
<keyword evidence="14" id="KW-1185">Reference proteome</keyword>
<evidence type="ECO:0000313" key="14">
    <source>
        <dbReference type="Proteomes" id="UP001202328"/>
    </source>
</evidence>
<comment type="domain">
    <text evidence="11">The RING-type zinc finger domain is responsible for E3 ligase activity.</text>
</comment>
<evidence type="ECO:0000256" key="11">
    <source>
        <dbReference type="RuleBase" id="RU369090"/>
    </source>
</evidence>
<dbReference type="SMART" id="SM00184">
    <property type="entry name" value="RING"/>
    <property type="match status" value="1"/>
</dbReference>
<keyword evidence="9" id="KW-0472">Membrane</keyword>
<dbReference type="Proteomes" id="UP001202328">
    <property type="component" value="Unassembled WGS sequence"/>
</dbReference>
<evidence type="ECO:0000259" key="12">
    <source>
        <dbReference type="PROSITE" id="PS50089"/>
    </source>
</evidence>